<proteinExistence type="predicted"/>
<organism evidence="2">
    <name type="scientific">Monotropa uniflora</name>
    <name type="common">Indian pipe</name>
    <name type="synonym">Monotropa brittonii</name>
    <dbReference type="NCBI Taxonomy" id="50148"/>
    <lineage>
        <taxon>Eukaryota</taxon>
        <taxon>Viridiplantae</taxon>
        <taxon>Streptophyta</taxon>
        <taxon>Embryophyta</taxon>
        <taxon>Tracheophyta</taxon>
        <taxon>Spermatophyta</taxon>
        <taxon>Magnoliopsida</taxon>
        <taxon>eudicotyledons</taxon>
        <taxon>Gunneridae</taxon>
        <taxon>Pentapetalae</taxon>
        <taxon>asterids</taxon>
        <taxon>Ericales</taxon>
        <taxon>Ericaceae</taxon>
        <taxon>Pyroloideae</taxon>
        <taxon>Monotropeae</taxon>
        <taxon>Monotropa</taxon>
    </lineage>
</organism>
<dbReference type="GO" id="GO:0016740">
    <property type="term" value="F:transferase activity"/>
    <property type="evidence" value="ECO:0007669"/>
    <property type="project" value="UniProtKB-KW"/>
</dbReference>
<dbReference type="EMBL" id="MF120266">
    <property type="protein sequence ID" value="ASN78984.1"/>
    <property type="molecule type" value="Genomic_DNA"/>
</dbReference>
<gene>
    <name evidence="2" type="primary">accD</name>
</gene>
<feature type="compositionally biased region" description="Acidic residues" evidence="1">
    <location>
        <begin position="391"/>
        <end position="405"/>
    </location>
</feature>
<reference evidence="2" key="1">
    <citation type="journal article" date="2017" name="New Phytol.">
        <title>On the brink: the highly reduced plastomes of nonphotosynthetic Ericaceae.</title>
        <authorList>
            <person name="Braukmann T.W.A."/>
            <person name="Broe M.B."/>
            <person name="Stefanovic S."/>
            <person name="Freudenstein J.V."/>
        </authorList>
    </citation>
    <scope>NUCLEOTIDE SEQUENCE</scope>
    <source>
        <strain evidence="2">Michigan</strain>
    </source>
</reference>
<geneLocation type="plastid" evidence="2"/>
<evidence type="ECO:0000313" key="2">
    <source>
        <dbReference type="EMBL" id="ASN78984.1"/>
    </source>
</evidence>
<dbReference type="PANTHER" id="PTHR42995:SF5">
    <property type="entry name" value="ACETYL-COENZYME A CARBOXYLASE CARBOXYL TRANSFERASE SUBUNIT BETA, CHLOROPLASTIC"/>
    <property type="match status" value="1"/>
</dbReference>
<dbReference type="GO" id="GO:0003989">
    <property type="term" value="F:acetyl-CoA carboxylase activity"/>
    <property type="evidence" value="ECO:0007669"/>
    <property type="project" value="TreeGrafter"/>
</dbReference>
<sequence>MNINKLMENIGLFNCLCISNYNPVKWIKTNFRANVKNSDNAERWERPDRTSKRKKIDLENVAFTMKKKSIESIHSSAKKNTKIKEKLEQHLLNVDKKKNKLNEREQRRALETLKDESEERELNKFQAEIQKLHRQIINNIAHENEEIKNIAQDNEEIKNMDQDNEEIKNMDQDNEEIKNMDQRGIEDERDRFEQDPIDTEEEINQENGEESDSIGPKRRTNYSHLWVQCETCYGVNYKSLFDSKLYICEWCQAHVQMNSLVRINFLVDPDTWVPMDEDMISDPIAFDSVEEVKPFDFVKWESDMDELIENENIPELNLLAEQLNESEQMDIESMRKIEQEYIQTIQHIKEIDKIEKEFSDKISKNIIYTENKKENMDQRGIEDERDRFEQDPIDTEEEINQENDEFGNQYHEDDEESNMYQEERDKFEEERDKFEEEKFNRFFKKVQIEFSEEINKINKKKDSDKNEIDQKLKEIVDNFKEEKIRFKLDLYIVNQKEEKLEEEKSKLAQEKKEMEKMWFTEHKFRRLEYEKYILKAEKSRLKEEREKFEEENRLDSDSFYMEDYEDHIEDYENDLEKKYEFNMIDYISEYYMDEESVNSNPEQEYKKINGYSLNEKRDRLNYFIVIDLGDGVYRNLYDELDRLMNEKFMLEIRKKIYNVDLYIFEKNQARVKIKIDIFDQYIRDIRKNLEKIYKNNI</sequence>
<evidence type="ECO:0000256" key="1">
    <source>
        <dbReference type="SAM" id="MobiDB-lite"/>
    </source>
</evidence>
<feature type="compositionally biased region" description="Acidic residues" evidence="1">
    <location>
        <begin position="195"/>
        <end position="212"/>
    </location>
</feature>
<protein>
    <submittedName>
        <fullName evidence="2">Acetyl-CoA carboxylase carboxyltransferase beta subunit</fullName>
    </submittedName>
</protein>
<dbReference type="SUPFAM" id="SSF52096">
    <property type="entry name" value="ClpP/crotonase"/>
    <property type="match status" value="1"/>
</dbReference>
<dbReference type="GO" id="GO:0006633">
    <property type="term" value="P:fatty acid biosynthetic process"/>
    <property type="evidence" value="ECO:0007669"/>
    <property type="project" value="TreeGrafter"/>
</dbReference>
<dbReference type="GO" id="GO:2001295">
    <property type="term" value="P:malonyl-CoA biosynthetic process"/>
    <property type="evidence" value="ECO:0007669"/>
    <property type="project" value="TreeGrafter"/>
</dbReference>
<feature type="compositionally biased region" description="Basic and acidic residues" evidence="1">
    <location>
        <begin position="375"/>
        <end position="390"/>
    </location>
</feature>
<dbReference type="Gene3D" id="3.90.226.10">
    <property type="entry name" value="2-enoyl-CoA Hydratase, Chain A, domain 1"/>
    <property type="match status" value="1"/>
</dbReference>
<keyword evidence="2" id="KW-0934">Plastid</keyword>
<accession>A0A221SR26</accession>
<feature type="region of interest" description="Disordered" evidence="1">
    <location>
        <begin position="169"/>
        <end position="217"/>
    </location>
</feature>
<feature type="compositionally biased region" description="Basic and acidic residues" evidence="1">
    <location>
        <begin position="169"/>
        <end position="194"/>
    </location>
</feature>
<dbReference type="InterPro" id="IPR029045">
    <property type="entry name" value="ClpP/crotonase-like_dom_sf"/>
</dbReference>
<dbReference type="AlphaFoldDB" id="A0A221SR26"/>
<dbReference type="PANTHER" id="PTHR42995">
    <property type="entry name" value="ACETYL-COENZYME A CARBOXYLASE CARBOXYL TRANSFERASE SUBUNIT BETA, CHLOROPLASTIC"/>
    <property type="match status" value="1"/>
</dbReference>
<name>A0A221SR26_MONUN</name>
<keyword evidence="2" id="KW-0808">Transferase</keyword>
<feature type="region of interest" description="Disordered" evidence="1">
    <location>
        <begin position="375"/>
        <end position="429"/>
    </location>
</feature>